<dbReference type="InterPro" id="IPR057326">
    <property type="entry name" value="KR_dom"/>
</dbReference>
<dbReference type="Gene3D" id="3.40.50.720">
    <property type="entry name" value="NAD(P)-binding Rossmann-like Domain"/>
    <property type="match status" value="1"/>
</dbReference>
<dbReference type="PROSITE" id="PS00061">
    <property type="entry name" value="ADH_SHORT"/>
    <property type="match status" value="1"/>
</dbReference>
<dbReference type="InterPro" id="IPR020904">
    <property type="entry name" value="Sc_DH/Rdtase_CS"/>
</dbReference>
<dbReference type="GO" id="GO:0032787">
    <property type="term" value="P:monocarboxylic acid metabolic process"/>
    <property type="evidence" value="ECO:0007669"/>
    <property type="project" value="UniProtKB-ARBA"/>
</dbReference>
<name>A0A6S6XU24_9PROT</name>
<accession>A0A6S6XU24</accession>
<dbReference type="GO" id="GO:0004316">
    <property type="term" value="F:3-oxoacyl-[acyl-carrier-protein] reductase (NADPH) activity"/>
    <property type="evidence" value="ECO:0007669"/>
    <property type="project" value="UniProtKB-EC"/>
</dbReference>
<comment type="similarity">
    <text evidence="1">Belongs to the short-chain dehydrogenases/reductases (SDR) family.</text>
</comment>
<proteinExistence type="inferred from homology"/>
<dbReference type="FunFam" id="3.40.50.720:FF:000084">
    <property type="entry name" value="Short-chain dehydrogenase reductase"/>
    <property type="match status" value="1"/>
</dbReference>
<organism evidence="3 4">
    <name type="scientific">Denitratisoma oestradiolicum</name>
    <dbReference type="NCBI Taxonomy" id="311182"/>
    <lineage>
        <taxon>Bacteria</taxon>
        <taxon>Pseudomonadati</taxon>
        <taxon>Pseudomonadota</taxon>
        <taxon>Betaproteobacteria</taxon>
        <taxon>Nitrosomonadales</taxon>
        <taxon>Sterolibacteriaceae</taxon>
        <taxon>Denitratisoma</taxon>
    </lineage>
</organism>
<evidence type="ECO:0000256" key="1">
    <source>
        <dbReference type="ARBA" id="ARBA00006484"/>
    </source>
</evidence>
<dbReference type="PANTHER" id="PTHR42879">
    <property type="entry name" value="3-OXOACYL-(ACYL-CARRIER-PROTEIN) REDUCTASE"/>
    <property type="match status" value="1"/>
</dbReference>
<dbReference type="Pfam" id="PF13561">
    <property type="entry name" value="adh_short_C2"/>
    <property type="match status" value="1"/>
</dbReference>
<evidence type="ECO:0000313" key="3">
    <source>
        <dbReference type="EMBL" id="CAB1369445.1"/>
    </source>
</evidence>
<sequence length="260" mass="26478">MTQRFANKVVLITGGSSGIGAATAKRLAAEGGMAVICGRRQQPLEEVVAEIRAQGGKADWVIADVSDEAAVNAAVAETVKRHGRLDILINNAATVVWAMIEGSSTADWNACLQGSLSSVYFGTRAVLPQMKKQGGGAIVNISSVCGLLGSPGMGAYGAAKAGMISFSQVAALEGAADNIRVNVVIPGIVMTPPTAAVMADEKAVTASARAVPLRRIGKPEELAAAILFLASDDASYITGTTLTVDGGKTCELNTGAADFS</sequence>
<evidence type="ECO:0000313" key="4">
    <source>
        <dbReference type="Proteomes" id="UP000515733"/>
    </source>
</evidence>
<dbReference type="InterPro" id="IPR002347">
    <property type="entry name" value="SDR_fam"/>
</dbReference>
<dbReference type="PRINTS" id="PR00080">
    <property type="entry name" value="SDRFAMILY"/>
</dbReference>
<dbReference type="KEGG" id="doe:DENOEST_2280"/>
<dbReference type="SUPFAM" id="SSF51735">
    <property type="entry name" value="NAD(P)-binding Rossmann-fold domains"/>
    <property type="match status" value="1"/>
</dbReference>
<keyword evidence="3" id="KW-0560">Oxidoreductase</keyword>
<dbReference type="EC" id="1.1.1.100" evidence="3"/>
<dbReference type="CDD" id="cd05233">
    <property type="entry name" value="SDR_c"/>
    <property type="match status" value="1"/>
</dbReference>
<dbReference type="InterPro" id="IPR050259">
    <property type="entry name" value="SDR"/>
</dbReference>
<dbReference type="AlphaFoldDB" id="A0A6S6XU24"/>
<reference evidence="3 4" key="1">
    <citation type="submission" date="2020-03" db="EMBL/GenBank/DDBJ databases">
        <authorList>
            <consortium name="Genoscope - CEA"/>
            <person name="William W."/>
        </authorList>
    </citation>
    <scope>NUCLEOTIDE SEQUENCE [LARGE SCALE GENOMIC DNA]</scope>
    <source>
        <strain evidence="4">DSM 16959</strain>
    </source>
</reference>
<dbReference type="RefSeq" id="WP_145772250.1">
    <property type="nucleotide sequence ID" value="NZ_LR778301.1"/>
</dbReference>
<dbReference type="SMART" id="SM00822">
    <property type="entry name" value="PKS_KR"/>
    <property type="match status" value="1"/>
</dbReference>
<dbReference type="PANTHER" id="PTHR42879:SF2">
    <property type="entry name" value="3-OXOACYL-[ACYL-CARRIER-PROTEIN] REDUCTASE FABG"/>
    <property type="match status" value="1"/>
</dbReference>
<dbReference type="NCBIfam" id="NF005559">
    <property type="entry name" value="PRK07231.1"/>
    <property type="match status" value="1"/>
</dbReference>
<dbReference type="EMBL" id="LR778301">
    <property type="protein sequence ID" value="CAB1369445.1"/>
    <property type="molecule type" value="Genomic_DNA"/>
</dbReference>
<gene>
    <name evidence="3" type="primary">fabG</name>
    <name evidence="3" type="ORF">DENOEST_2280</name>
</gene>
<evidence type="ECO:0000259" key="2">
    <source>
        <dbReference type="SMART" id="SM00822"/>
    </source>
</evidence>
<dbReference type="PRINTS" id="PR00081">
    <property type="entry name" value="GDHRDH"/>
</dbReference>
<dbReference type="InterPro" id="IPR036291">
    <property type="entry name" value="NAD(P)-bd_dom_sf"/>
</dbReference>
<protein>
    <submittedName>
        <fullName evidence="3">3-oxoacyl-[acyl-carrier-protein] reductase FabG</fullName>
        <ecNumber evidence="3">1.1.1.100</ecNumber>
    </submittedName>
</protein>
<dbReference type="OrthoDB" id="9803333at2"/>
<keyword evidence="4" id="KW-1185">Reference proteome</keyword>
<dbReference type="Proteomes" id="UP000515733">
    <property type="component" value="Chromosome"/>
</dbReference>
<feature type="domain" description="Ketoreductase" evidence="2">
    <location>
        <begin position="8"/>
        <end position="182"/>
    </location>
</feature>